<evidence type="ECO:0000256" key="8">
    <source>
        <dbReference type="RuleBase" id="RU000532"/>
    </source>
</evidence>
<dbReference type="InterPro" id="IPR036043">
    <property type="entry name" value="Phosphoglycerate_kinase_sf"/>
</dbReference>
<dbReference type="InterPro" id="IPR015824">
    <property type="entry name" value="Phosphoglycerate_kinase_N"/>
</dbReference>
<dbReference type="EC" id="2.7.2.3" evidence="2 8"/>
<comment type="similarity">
    <text evidence="8">Belongs to the phosphoglycerate kinase family.</text>
</comment>
<evidence type="ECO:0000256" key="6">
    <source>
        <dbReference type="ARBA" id="ARBA00022840"/>
    </source>
</evidence>
<evidence type="ECO:0000256" key="1">
    <source>
        <dbReference type="ARBA" id="ARBA00000642"/>
    </source>
</evidence>
<name>A0A1G2NV86_9BACT</name>
<keyword evidence="4" id="KW-0547">Nucleotide-binding</keyword>
<dbReference type="InterPro" id="IPR001576">
    <property type="entry name" value="Phosphoglycerate_kinase"/>
</dbReference>
<dbReference type="PRINTS" id="PR00477">
    <property type="entry name" value="PHGLYCKINASE"/>
</dbReference>
<feature type="binding site" evidence="7">
    <location>
        <position position="186"/>
    </location>
    <ligand>
        <name>ATP</name>
        <dbReference type="ChEBI" id="CHEBI:30616"/>
    </ligand>
</feature>
<feature type="binding site" evidence="7">
    <location>
        <begin position="307"/>
        <end position="310"/>
    </location>
    <ligand>
        <name>ATP</name>
        <dbReference type="ChEBI" id="CHEBI:30616"/>
    </ligand>
</feature>
<dbReference type="GO" id="GO:0043531">
    <property type="term" value="F:ADP binding"/>
    <property type="evidence" value="ECO:0007669"/>
    <property type="project" value="TreeGrafter"/>
</dbReference>
<evidence type="ECO:0000256" key="7">
    <source>
        <dbReference type="PIRSR" id="PIRSR000724-2"/>
    </source>
</evidence>
<dbReference type="GO" id="GO:0005829">
    <property type="term" value="C:cytosol"/>
    <property type="evidence" value="ECO:0007669"/>
    <property type="project" value="TreeGrafter"/>
</dbReference>
<keyword evidence="5 8" id="KW-0418">Kinase</keyword>
<keyword evidence="6 7" id="KW-0067">ATP-binding</keyword>
<evidence type="ECO:0000256" key="3">
    <source>
        <dbReference type="ARBA" id="ARBA00022679"/>
    </source>
</evidence>
<dbReference type="GO" id="GO:0004618">
    <property type="term" value="F:phosphoglycerate kinase activity"/>
    <property type="evidence" value="ECO:0007669"/>
    <property type="project" value="UniProtKB-EC"/>
</dbReference>
<reference evidence="9 10" key="1">
    <citation type="journal article" date="2016" name="Nat. Commun.">
        <title>Thousands of microbial genomes shed light on interconnected biogeochemical processes in an aquifer system.</title>
        <authorList>
            <person name="Anantharaman K."/>
            <person name="Brown C.T."/>
            <person name="Hug L.A."/>
            <person name="Sharon I."/>
            <person name="Castelle C.J."/>
            <person name="Probst A.J."/>
            <person name="Thomas B.C."/>
            <person name="Singh A."/>
            <person name="Wilkins M.J."/>
            <person name="Karaoz U."/>
            <person name="Brodie E.L."/>
            <person name="Williams K.H."/>
            <person name="Hubbard S.S."/>
            <person name="Banfield J.F."/>
        </authorList>
    </citation>
    <scope>NUCLEOTIDE SEQUENCE [LARGE SCALE GENOMIC DNA]</scope>
</reference>
<keyword evidence="3 8" id="KW-0808">Transferase</keyword>
<sequence length="353" mass="37802">MRVVDGGDVSGKSVILRVDFNEPVNSGIIIDDFRIRSSMDTLKLLIKSDARIILISHRSDGGSNEPLLKYFGRTIPVDSLCGSTEEVRQSLARGKKIILLENVRYFKGEEENDLDFAKEIASLGEVFVNEAFSASHRKHASIVSLPKYLPSFAGIRFDREVKELQKALNPGTPASAIVGGVKLQTKIPLITKLAGVYNNVFVGGLSAVSIAKGESKMALPENVVSALDFIVENGGDKIVKQAAELLPEDKALDIGPDSLETVRRLTSSSKFIIWNGPMGFFEGGYTEGTNGVADIVSKSAAYTIVGGGDTLSAIKGNHDVSVFSFVSTGGGAMLEFLTNGTLPGIEALSKRSF</sequence>
<dbReference type="SUPFAM" id="SSF53748">
    <property type="entry name" value="Phosphoglycerate kinase"/>
    <property type="match status" value="1"/>
</dbReference>
<evidence type="ECO:0000256" key="4">
    <source>
        <dbReference type="ARBA" id="ARBA00022741"/>
    </source>
</evidence>
<dbReference type="GO" id="GO:0006094">
    <property type="term" value="P:gluconeogenesis"/>
    <property type="evidence" value="ECO:0007669"/>
    <property type="project" value="TreeGrafter"/>
</dbReference>
<gene>
    <name evidence="9" type="ORF">A3H68_03685</name>
</gene>
<evidence type="ECO:0000313" key="10">
    <source>
        <dbReference type="Proteomes" id="UP000176429"/>
    </source>
</evidence>
<proteinExistence type="inferred from homology"/>
<comment type="catalytic activity">
    <reaction evidence="1 8">
        <text>(2R)-3-phosphoglycerate + ATP = (2R)-3-phospho-glyceroyl phosphate + ADP</text>
        <dbReference type="Rhea" id="RHEA:14801"/>
        <dbReference type="ChEBI" id="CHEBI:30616"/>
        <dbReference type="ChEBI" id="CHEBI:57604"/>
        <dbReference type="ChEBI" id="CHEBI:58272"/>
        <dbReference type="ChEBI" id="CHEBI:456216"/>
        <dbReference type="EC" id="2.7.2.3"/>
    </reaction>
</comment>
<dbReference type="Pfam" id="PF00162">
    <property type="entry name" value="PGK"/>
    <property type="match status" value="2"/>
</dbReference>
<organism evidence="9 10">
    <name type="scientific">Candidatus Taylorbacteria bacterium RIFCSPLOWO2_02_FULL_46_40</name>
    <dbReference type="NCBI Taxonomy" id="1802329"/>
    <lineage>
        <taxon>Bacteria</taxon>
        <taxon>Candidatus Tayloriibacteriota</taxon>
    </lineage>
</organism>
<dbReference type="Gene3D" id="3.40.50.1260">
    <property type="entry name" value="Phosphoglycerate kinase, N-terminal domain"/>
    <property type="match status" value="3"/>
</dbReference>
<dbReference type="Proteomes" id="UP000176429">
    <property type="component" value="Unassembled WGS sequence"/>
</dbReference>
<comment type="caution">
    <text evidence="9">The sequence shown here is derived from an EMBL/GenBank/DDBJ whole genome shotgun (WGS) entry which is preliminary data.</text>
</comment>
<evidence type="ECO:0000256" key="2">
    <source>
        <dbReference type="ARBA" id="ARBA00013061"/>
    </source>
</evidence>
<evidence type="ECO:0000256" key="5">
    <source>
        <dbReference type="ARBA" id="ARBA00022777"/>
    </source>
</evidence>
<dbReference type="PIRSF" id="PIRSF000724">
    <property type="entry name" value="Pgk"/>
    <property type="match status" value="1"/>
</dbReference>
<dbReference type="GO" id="GO:0006096">
    <property type="term" value="P:glycolytic process"/>
    <property type="evidence" value="ECO:0007669"/>
    <property type="project" value="InterPro"/>
</dbReference>
<evidence type="ECO:0000313" key="9">
    <source>
        <dbReference type="EMBL" id="OHA39963.1"/>
    </source>
</evidence>
<dbReference type="PANTHER" id="PTHR11406:SF23">
    <property type="entry name" value="PHOSPHOGLYCERATE KINASE 1, CHLOROPLASTIC-RELATED"/>
    <property type="match status" value="1"/>
</dbReference>
<dbReference type="PANTHER" id="PTHR11406">
    <property type="entry name" value="PHOSPHOGLYCERATE KINASE"/>
    <property type="match status" value="1"/>
</dbReference>
<dbReference type="EMBL" id="MHSH01000058">
    <property type="protein sequence ID" value="OHA39963.1"/>
    <property type="molecule type" value="Genomic_DNA"/>
</dbReference>
<protein>
    <recommendedName>
        <fullName evidence="2 8">Phosphoglycerate kinase</fullName>
        <ecNumber evidence="2 8">2.7.2.3</ecNumber>
    </recommendedName>
</protein>
<dbReference type="GO" id="GO:0005524">
    <property type="term" value="F:ATP binding"/>
    <property type="evidence" value="ECO:0007669"/>
    <property type="project" value="UniProtKB-KW"/>
</dbReference>
<dbReference type="AlphaFoldDB" id="A0A1G2NV86"/>
<feature type="binding site" evidence="7">
    <location>
        <position position="282"/>
    </location>
    <ligand>
        <name>ATP</name>
        <dbReference type="ChEBI" id="CHEBI:30616"/>
    </ligand>
</feature>
<accession>A0A1G2NV86</accession>